<dbReference type="InterPro" id="IPR045247">
    <property type="entry name" value="Oye-like"/>
</dbReference>
<dbReference type="EMBL" id="WWCT01000023">
    <property type="protein sequence ID" value="MYN29496.1"/>
    <property type="molecule type" value="Genomic_DNA"/>
</dbReference>
<dbReference type="InterPro" id="IPR013785">
    <property type="entry name" value="Aldolase_TIM"/>
</dbReference>
<keyword evidence="3" id="KW-1185">Reference proteome</keyword>
<reference evidence="2 3" key="1">
    <citation type="submission" date="2019-12" db="EMBL/GenBank/DDBJ databases">
        <title>Novel species isolated from a subtropical stream in China.</title>
        <authorList>
            <person name="Lu H."/>
        </authorList>
    </citation>
    <scope>NUCLEOTIDE SEQUENCE [LARGE SCALE GENOMIC DNA]</scope>
    <source>
        <strain evidence="2 3">CY42W</strain>
    </source>
</reference>
<sequence length="370" mass="40542">MSKLFSSYDMAGLRLANRVVMAPMTRSRAANGVADVLTERYYGQRASAGLMISEGIAVSQQGTGYLFTPGLYTEDQAEAWRRVTHAVHADGGRIFAQLWHVGRNSHVSLQEAGHAPVSPVARRAEDVQTYAWVTPGVPGHVATSDPRSLDSDEVKSIIHDFVAAGSRAIQAGFDGVEIHGANGYLFEQFINGELNTRQDCYGGSIENRLRLLLETIDELSKLIGSQHIGVRISPFGRLYDMRAFDDETETWLVLAEELGKRSLAYVHLSDQRTLGADCDTEFFTKFREAYPGTLIIAGGFNQASAEAALKAGKADLIGFGQPFIANPDLVERMANGWPLAEVQRATMYGLHGARGYTDYPRYSVEACREG</sequence>
<dbReference type="SUPFAM" id="SSF51395">
    <property type="entry name" value="FMN-linked oxidoreductases"/>
    <property type="match status" value="1"/>
</dbReference>
<comment type="caution">
    <text evidence="2">The sequence shown here is derived from an EMBL/GenBank/DDBJ whole genome shotgun (WGS) entry which is preliminary data.</text>
</comment>
<dbReference type="CDD" id="cd02933">
    <property type="entry name" value="OYE_like_FMN"/>
    <property type="match status" value="1"/>
</dbReference>
<dbReference type="InterPro" id="IPR001155">
    <property type="entry name" value="OxRdtase_FMN_N"/>
</dbReference>
<proteinExistence type="predicted"/>
<dbReference type="Gene3D" id="3.20.20.70">
    <property type="entry name" value="Aldolase class I"/>
    <property type="match status" value="1"/>
</dbReference>
<dbReference type="Pfam" id="PF00724">
    <property type="entry name" value="Oxidored_FMN"/>
    <property type="match status" value="1"/>
</dbReference>
<feature type="domain" description="NADH:flavin oxidoreductase/NADH oxidase N-terminal" evidence="1">
    <location>
        <begin position="3"/>
        <end position="338"/>
    </location>
</feature>
<evidence type="ECO:0000259" key="1">
    <source>
        <dbReference type="Pfam" id="PF00724"/>
    </source>
</evidence>
<name>A0ABW9W692_9BURK</name>
<evidence type="ECO:0000313" key="3">
    <source>
        <dbReference type="Proteomes" id="UP000642144"/>
    </source>
</evidence>
<dbReference type="PANTHER" id="PTHR22893">
    <property type="entry name" value="NADH OXIDOREDUCTASE-RELATED"/>
    <property type="match status" value="1"/>
</dbReference>
<accession>A0ABW9W692</accession>
<dbReference type="Proteomes" id="UP000642144">
    <property type="component" value="Unassembled WGS sequence"/>
</dbReference>
<protein>
    <submittedName>
        <fullName evidence="2">Alkene reductase</fullName>
    </submittedName>
</protein>
<organism evidence="2 3">
    <name type="scientific">Duganella levis</name>
    <dbReference type="NCBI Taxonomy" id="2692169"/>
    <lineage>
        <taxon>Bacteria</taxon>
        <taxon>Pseudomonadati</taxon>
        <taxon>Pseudomonadota</taxon>
        <taxon>Betaproteobacteria</taxon>
        <taxon>Burkholderiales</taxon>
        <taxon>Oxalobacteraceae</taxon>
        <taxon>Telluria group</taxon>
        <taxon>Duganella</taxon>
    </lineage>
</organism>
<gene>
    <name evidence="2" type="ORF">GTP69_24145</name>
</gene>
<dbReference type="PANTHER" id="PTHR22893:SF91">
    <property type="entry name" value="NADPH DEHYDROGENASE 2-RELATED"/>
    <property type="match status" value="1"/>
</dbReference>
<evidence type="ECO:0000313" key="2">
    <source>
        <dbReference type="EMBL" id="MYN29496.1"/>
    </source>
</evidence>
<dbReference type="RefSeq" id="WP_161057254.1">
    <property type="nucleotide sequence ID" value="NZ_WWCT01000023.1"/>
</dbReference>